<proteinExistence type="predicted"/>
<evidence type="ECO:0000313" key="2">
    <source>
        <dbReference type="Proteomes" id="UP000199318"/>
    </source>
</evidence>
<comment type="caution">
    <text evidence="1">The sequence shown here is derived from an EMBL/GenBank/DDBJ whole genome shotgun (WGS) entry which is preliminary data.</text>
</comment>
<gene>
    <name evidence="1" type="ORF">SAMN05444126_10879</name>
</gene>
<protein>
    <recommendedName>
        <fullName evidence="3">Alcohol dehydrogenase</fullName>
    </recommendedName>
</protein>
<accession>A0A1H9SZM3</accession>
<sequence length="57" mass="6465">MESFLYESLANRVVFGEGKALNTVKEEVEQLEGKKALVISTRERESSANEIAKHKNR</sequence>
<dbReference type="AlphaFoldDB" id="A0A1H9SZM3"/>
<keyword evidence="2" id="KW-1185">Reference proteome</keyword>
<organism evidence="1 2">
    <name type="scientific">Salisediminibacterium halotolerans</name>
    <dbReference type="NCBI Taxonomy" id="517425"/>
    <lineage>
        <taxon>Bacteria</taxon>
        <taxon>Bacillati</taxon>
        <taxon>Bacillota</taxon>
        <taxon>Bacilli</taxon>
        <taxon>Bacillales</taxon>
        <taxon>Bacillaceae</taxon>
        <taxon>Salisediminibacterium</taxon>
    </lineage>
</organism>
<dbReference type="RefSeq" id="WP_143057129.1">
    <property type="nucleotide sequence ID" value="NZ_FOGV01000008.1"/>
</dbReference>
<evidence type="ECO:0008006" key="3">
    <source>
        <dbReference type="Google" id="ProtNLM"/>
    </source>
</evidence>
<reference evidence="2" key="1">
    <citation type="submission" date="2016-10" db="EMBL/GenBank/DDBJ databases">
        <authorList>
            <person name="de Groot N.N."/>
        </authorList>
    </citation>
    <scope>NUCLEOTIDE SEQUENCE [LARGE SCALE GENOMIC DNA]</scope>
    <source>
        <strain evidence="2">10nlg</strain>
    </source>
</reference>
<dbReference type="OrthoDB" id="9815791at2"/>
<dbReference type="Proteomes" id="UP000199318">
    <property type="component" value="Unassembled WGS sequence"/>
</dbReference>
<dbReference type="EMBL" id="FOGV01000008">
    <property type="protein sequence ID" value="SER90331.1"/>
    <property type="molecule type" value="Genomic_DNA"/>
</dbReference>
<evidence type="ECO:0000313" key="1">
    <source>
        <dbReference type="EMBL" id="SER90331.1"/>
    </source>
</evidence>
<name>A0A1H9SZM3_9BACI</name>